<dbReference type="EMBL" id="MHOI01000016">
    <property type="protein sequence ID" value="OGZ61467.1"/>
    <property type="molecule type" value="Genomic_DNA"/>
</dbReference>
<reference evidence="2 3" key="1">
    <citation type="journal article" date="2016" name="Nat. Commun.">
        <title>Thousands of microbial genomes shed light on interconnected biogeochemical processes in an aquifer system.</title>
        <authorList>
            <person name="Anantharaman K."/>
            <person name="Brown C.T."/>
            <person name="Hug L.A."/>
            <person name="Sharon I."/>
            <person name="Castelle C.J."/>
            <person name="Probst A.J."/>
            <person name="Thomas B.C."/>
            <person name="Singh A."/>
            <person name="Wilkins M.J."/>
            <person name="Karaoz U."/>
            <person name="Brodie E.L."/>
            <person name="Williams K.H."/>
            <person name="Hubbard S.S."/>
            <person name="Banfield J.F."/>
        </authorList>
    </citation>
    <scope>NUCLEOTIDE SEQUENCE [LARGE SCALE GENOMIC DNA]</scope>
</reference>
<evidence type="ECO:0000313" key="2">
    <source>
        <dbReference type="EMBL" id="OGZ61467.1"/>
    </source>
</evidence>
<accession>A0A1G2HG54</accession>
<name>A0A1G2HG54_9BACT</name>
<dbReference type="STRING" id="1802163.A2932_01675"/>
<gene>
    <name evidence="2" type="ORF">A2932_01675</name>
</gene>
<dbReference type="Proteomes" id="UP000179153">
    <property type="component" value="Unassembled WGS sequence"/>
</dbReference>
<evidence type="ECO:0008006" key="4">
    <source>
        <dbReference type="Google" id="ProtNLM"/>
    </source>
</evidence>
<comment type="caution">
    <text evidence="2">The sequence shown here is derived from an EMBL/GenBank/DDBJ whole genome shotgun (WGS) entry which is preliminary data.</text>
</comment>
<evidence type="ECO:0000313" key="3">
    <source>
        <dbReference type="Proteomes" id="UP000179153"/>
    </source>
</evidence>
<keyword evidence="1" id="KW-1133">Transmembrane helix</keyword>
<sequence>MTEDETSVLRMAMWTIGTIFFFVALWIGVASAVWGFEVATAGIYGRGEAQRQIQSAPHRIAAYNHFFDLCAGVRIDEQSLEAQAAQLEATDDSFQRTRIQTNITGLIGHRASLIEEYNANARKDYTEAQFRDSDLPYQIPATAWKNGDRTSCGG</sequence>
<evidence type="ECO:0000256" key="1">
    <source>
        <dbReference type="SAM" id="Phobius"/>
    </source>
</evidence>
<dbReference type="AlphaFoldDB" id="A0A1G2HG54"/>
<organism evidence="2 3">
    <name type="scientific">Candidatus Spechtbacteria bacterium RIFCSPLOWO2_01_FULL_46_10</name>
    <dbReference type="NCBI Taxonomy" id="1802163"/>
    <lineage>
        <taxon>Bacteria</taxon>
        <taxon>Candidatus Spechtiibacteriota</taxon>
    </lineage>
</organism>
<feature type="transmembrane region" description="Helical" evidence="1">
    <location>
        <begin position="12"/>
        <end position="36"/>
    </location>
</feature>
<proteinExistence type="predicted"/>
<keyword evidence="1" id="KW-0812">Transmembrane</keyword>
<protein>
    <recommendedName>
        <fullName evidence="4">LemA family protein</fullName>
    </recommendedName>
</protein>
<keyword evidence="1" id="KW-0472">Membrane</keyword>